<sequence length="61" mass="6410">MSFLSNLLHPAGFARGNLAPFPPIEAIDRLATGGPVAAGCIPMAQEPPIPLSLNPKIQEDF</sequence>
<dbReference type="Proteomes" id="UP000660885">
    <property type="component" value="Unassembled WGS sequence"/>
</dbReference>
<evidence type="ECO:0000313" key="1">
    <source>
        <dbReference type="EMBL" id="MBL6082246.1"/>
    </source>
</evidence>
<organism evidence="1 2">
    <name type="scientific">Belnapia arida</name>
    <dbReference type="NCBI Taxonomy" id="2804533"/>
    <lineage>
        <taxon>Bacteria</taxon>
        <taxon>Pseudomonadati</taxon>
        <taxon>Pseudomonadota</taxon>
        <taxon>Alphaproteobacteria</taxon>
        <taxon>Acetobacterales</taxon>
        <taxon>Roseomonadaceae</taxon>
        <taxon>Belnapia</taxon>
    </lineage>
</organism>
<proteinExistence type="predicted"/>
<dbReference type="EMBL" id="JAETWB010000054">
    <property type="protein sequence ID" value="MBL6082246.1"/>
    <property type="molecule type" value="Genomic_DNA"/>
</dbReference>
<reference evidence="1 2" key="1">
    <citation type="submission" date="2021-01" db="EMBL/GenBank/DDBJ databases">
        <title>Belnapia mucosa sp. nov. and Belnapia arida sp. nov., isolated from the Tabernas Desert (Almeria, Spain).</title>
        <authorList>
            <person name="Molina-Menor E."/>
            <person name="Vidal-Verdu A."/>
            <person name="Calonge A."/>
            <person name="Satari L."/>
            <person name="Pereto J."/>
            <person name="Porcar M."/>
        </authorList>
    </citation>
    <scope>NUCLEOTIDE SEQUENCE [LARGE SCALE GENOMIC DNA]</scope>
    <source>
        <strain evidence="1 2">T18</strain>
    </source>
</reference>
<keyword evidence="2" id="KW-1185">Reference proteome</keyword>
<comment type="caution">
    <text evidence="1">The sequence shown here is derived from an EMBL/GenBank/DDBJ whole genome shotgun (WGS) entry which is preliminary data.</text>
</comment>
<evidence type="ECO:0000313" key="2">
    <source>
        <dbReference type="Proteomes" id="UP000660885"/>
    </source>
</evidence>
<name>A0ABS1UC40_9PROT</name>
<gene>
    <name evidence="1" type="ORF">JMJ56_30170</name>
</gene>
<protein>
    <submittedName>
        <fullName evidence="1">Uncharacterized protein</fullName>
    </submittedName>
</protein>
<accession>A0ABS1UC40</accession>
<dbReference type="RefSeq" id="WP_202835454.1">
    <property type="nucleotide sequence ID" value="NZ_JAETWB010000054.1"/>
</dbReference>